<feature type="domain" description="Recombinase" evidence="3">
    <location>
        <begin position="141"/>
        <end position="244"/>
    </location>
</feature>
<dbReference type="Pfam" id="PF00239">
    <property type="entry name" value="Resolvase"/>
    <property type="match status" value="1"/>
</dbReference>
<reference evidence="4 5" key="1">
    <citation type="submission" date="2019-10" db="EMBL/GenBank/DDBJ databases">
        <title>Genome sequence of Luteimicrobium xylanilyticum HY-24.</title>
        <authorList>
            <person name="Kim D.Y."/>
            <person name="Park H.-Y."/>
        </authorList>
    </citation>
    <scope>NUCLEOTIDE SEQUENCE [LARGE SCALE GENOMIC DNA]</scope>
    <source>
        <strain evidence="4 5">HY-24</strain>
    </source>
</reference>
<dbReference type="KEGG" id="lxl:KDY119_01381"/>
<dbReference type="InterPro" id="IPR038109">
    <property type="entry name" value="DNA_bind_recomb_sf"/>
</dbReference>
<organism evidence="4 5">
    <name type="scientific">Luteimicrobium xylanilyticum</name>
    <dbReference type="NCBI Taxonomy" id="1133546"/>
    <lineage>
        <taxon>Bacteria</taxon>
        <taxon>Bacillati</taxon>
        <taxon>Actinomycetota</taxon>
        <taxon>Actinomycetes</taxon>
        <taxon>Micrococcales</taxon>
        <taxon>Luteimicrobium</taxon>
    </lineage>
</organism>
<dbReference type="InterPro" id="IPR036162">
    <property type="entry name" value="Resolvase-like_N_sf"/>
</dbReference>
<dbReference type="PROSITE" id="PS51736">
    <property type="entry name" value="RECOMBINASES_3"/>
    <property type="match status" value="1"/>
</dbReference>
<dbReference type="AlphaFoldDB" id="A0A5P9QBP8"/>
<protein>
    <submittedName>
        <fullName evidence="4">Uncharacterized protein</fullName>
    </submittedName>
</protein>
<proteinExistence type="predicted"/>
<evidence type="ECO:0000313" key="4">
    <source>
        <dbReference type="EMBL" id="QFU97875.1"/>
    </source>
</evidence>
<dbReference type="InterPro" id="IPR006119">
    <property type="entry name" value="Resolv_N"/>
</dbReference>
<dbReference type="CDD" id="cd00338">
    <property type="entry name" value="Ser_Recombinase"/>
    <property type="match status" value="1"/>
</dbReference>
<dbReference type="Gene3D" id="3.90.1750.20">
    <property type="entry name" value="Putative Large Serine Recombinase, Chain B, Domain 2"/>
    <property type="match status" value="1"/>
</dbReference>
<name>A0A5P9QBP8_9MICO</name>
<evidence type="ECO:0000259" key="3">
    <source>
        <dbReference type="PROSITE" id="PS51737"/>
    </source>
</evidence>
<sequence>MRRQEQDCRALAKRLGLKVGEVFTENDVSASTRSRKTRPLFDDMVQRARVGEFGAILAYSNSRLTRRPREFEDLLELAEAHGVRIATVASGEADLSTADGRAIARTLAAWDAAEAERTSERVRRAKLQRAQDGGYRGGPRPFGYESDGVTVMPTEATALLEAARGILAGRSLEGLTRDLAAQGITTTQNRPIDGTALRRILQRPRNAGLIEAHGEIVGPASWPAIIPEDVWRGVLAVLSDPSRRTTPGPERKWLGSGLYLCGVCDSTLVAHSASRQRQSYRCRDHHVHRTAADVDDLVLGIVAGVLRRSDLHKMLAPSDGGRTESLRTRSEALRARLTAFEADYAAGHVTGRQLASATARVQAELDDVAAEIASTMRRTALGDLADAADPGAAFLGASLDRQRAIVDALAVVKVYPGRKGRPSGWKPGMAYTDLDSVKVEPRGEHG</sequence>
<keyword evidence="5" id="KW-1185">Reference proteome</keyword>
<feature type="region of interest" description="Disordered" evidence="1">
    <location>
        <begin position="121"/>
        <end position="140"/>
    </location>
</feature>
<dbReference type="Pfam" id="PF07508">
    <property type="entry name" value="Recombinase"/>
    <property type="match status" value="1"/>
</dbReference>
<dbReference type="PROSITE" id="PS51737">
    <property type="entry name" value="RECOMBINASE_DNA_BIND"/>
    <property type="match status" value="1"/>
</dbReference>
<dbReference type="Proteomes" id="UP000326702">
    <property type="component" value="Chromosome"/>
</dbReference>
<evidence type="ECO:0000256" key="1">
    <source>
        <dbReference type="SAM" id="MobiDB-lite"/>
    </source>
</evidence>
<dbReference type="PANTHER" id="PTHR30461:SF23">
    <property type="entry name" value="DNA RECOMBINASE-RELATED"/>
    <property type="match status" value="1"/>
</dbReference>
<dbReference type="InterPro" id="IPR011109">
    <property type="entry name" value="DNA_bind_recombinase_dom"/>
</dbReference>
<dbReference type="SUPFAM" id="SSF53041">
    <property type="entry name" value="Resolvase-like"/>
    <property type="match status" value="1"/>
</dbReference>
<dbReference type="GO" id="GO:0000150">
    <property type="term" value="F:DNA strand exchange activity"/>
    <property type="evidence" value="ECO:0007669"/>
    <property type="project" value="InterPro"/>
</dbReference>
<dbReference type="SMART" id="SM00857">
    <property type="entry name" value="Resolvase"/>
    <property type="match status" value="1"/>
</dbReference>
<dbReference type="EMBL" id="CP045529">
    <property type="protein sequence ID" value="QFU97875.1"/>
    <property type="molecule type" value="Genomic_DNA"/>
</dbReference>
<dbReference type="PANTHER" id="PTHR30461">
    <property type="entry name" value="DNA-INVERTASE FROM LAMBDOID PROPHAGE"/>
    <property type="match status" value="1"/>
</dbReference>
<dbReference type="InterPro" id="IPR050639">
    <property type="entry name" value="SSR_resolvase"/>
</dbReference>
<feature type="domain" description="Resolvase/invertase-type recombinase catalytic" evidence="2">
    <location>
        <begin position="1"/>
        <end position="133"/>
    </location>
</feature>
<accession>A0A5P9QBP8</accession>
<dbReference type="Gene3D" id="3.40.50.1390">
    <property type="entry name" value="Resolvase, N-terminal catalytic domain"/>
    <property type="match status" value="1"/>
</dbReference>
<dbReference type="GO" id="GO:0003677">
    <property type="term" value="F:DNA binding"/>
    <property type="evidence" value="ECO:0007669"/>
    <property type="project" value="InterPro"/>
</dbReference>
<evidence type="ECO:0000259" key="2">
    <source>
        <dbReference type="PROSITE" id="PS51736"/>
    </source>
</evidence>
<gene>
    <name evidence="4" type="ORF">KDY119_01381</name>
</gene>
<evidence type="ECO:0000313" key="5">
    <source>
        <dbReference type="Proteomes" id="UP000326702"/>
    </source>
</evidence>